<dbReference type="CDD" id="cd03216">
    <property type="entry name" value="ABC_Carb_Monos_I"/>
    <property type="match status" value="1"/>
</dbReference>
<keyword evidence="3" id="KW-0547">Nucleotide-binding</keyword>
<keyword evidence="1" id="KW-0813">Transport</keyword>
<keyword evidence="4 6" id="KW-0067">ATP-binding</keyword>
<organism evidence="6 7">
    <name type="scientific">Saccharopolyspora phatthalungensis</name>
    <dbReference type="NCBI Taxonomy" id="664693"/>
    <lineage>
        <taxon>Bacteria</taxon>
        <taxon>Bacillati</taxon>
        <taxon>Actinomycetota</taxon>
        <taxon>Actinomycetes</taxon>
        <taxon>Pseudonocardiales</taxon>
        <taxon>Pseudonocardiaceae</taxon>
        <taxon>Saccharopolyspora</taxon>
    </lineage>
</organism>
<gene>
    <name evidence="6" type="ORF">BJ970_006533</name>
</gene>
<accession>A0A840QDS5</accession>
<evidence type="ECO:0000256" key="1">
    <source>
        <dbReference type="ARBA" id="ARBA00022448"/>
    </source>
</evidence>
<dbReference type="AlphaFoldDB" id="A0A840QDS5"/>
<name>A0A840QDS5_9PSEU</name>
<dbReference type="RefSeq" id="WP_184731026.1">
    <property type="nucleotide sequence ID" value="NZ_JACHIW010000002.1"/>
</dbReference>
<dbReference type="PANTHER" id="PTHR43790">
    <property type="entry name" value="CARBOHYDRATE TRANSPORT ATP-BINDING PROTEIN MG119-RELATED"/>
    <property type="match status" value="1"/>
</dbReference>
<proteinExistence type="predicted"/>
<evidence type="ECO:0000256" key="3">
    <source>
        <dbReference type="ARBA" id="ARBA00022741"/>
    </source>
</evidence>
<keyword evidence="7" id="KW-1185">Reference proteome</keyword>
<dbReference type="EMBL" id="JACHIW010000002">
    <property type="protein sequence ID" value="MBB5158934.1"/>
    <property type="molecule type" value="Genomic_DNA"/>
</dbReference>
<keyword evidence="2" id="KW-0677">Repeat</keyword>
<dbReference type="InterPro" id="IPR003593">
    <property type="entry name" value="AAA+_ATPase"/>
</dbReference>
<reference evidence="6 7" key="1">
    <citation type="submission" date="2020-08" db="EMBL/GenBank/DDBJ databases">
        <title>Sequencing the genomes of 1000 actinobacteria strains.</title>
        <authorList>
            <person name="Klenk H.-P."/>
        </authorList>
    </citation>
    <scope>NUCLEOTIDE SEQUENCE [LARGE SCALE GENOMIC DNA]</scope>
    <source>
        <strain evidence="6 7">DSM 45584</strain>
    </source>
</reference>
<dbReference type="InterPro" id="IPR003439">
    <property type="entry name" value="ABC_transporter-like_ATP-bd"/>
</dbReference>
<comment type="caution">
    <text evidence="6">The sequence shown here is derived from an EMBL/GenBank/DDBJ whole genome shotgun (WGS) entry which is preliminary data.</text>
</comment>
<dbReference type="Pfam" id="PF00005">
    <property type="entry name" value="ABC_tran"/>
    <property type="match status" value="2"/>
</dbReference>
<dbReference type="InterPro" id="IPR050107">
    <property type="entry name" value="ABC_carbohydrate_import_ATPase"/>
</dbReference>
<feature type="domain" description="ABC transporter" evidence="5">
    <location>
        <begin position="20"/>
        <end position="259"/>
    </location>
</feature>
<evidence type="ECO:0000259" key="5">
    <source>
        <dbReference type="PROSITE" id="PS50893"/>
    </source>
</evidence>
<dbReference type="PROSITE" id="PS00211">
    <property type="entry name" value="ABC_TRANSPORTER_1"/>
    <property type="match status" value="1"/>
</dbReference>
<evidence type="ECO:0000313" key="6">
    <source>
        <dbReference type="EMBL" id="MBB5158934.1"/>
    </source>
</evidence>
<dbReference type="PROSITE" id="PS50893">
    <property type="entry name" value="ABC_TRANSPORTER_2"/>
    <property type="match status" value="2"/>
</dbReference>
<dbReference type="Gene3D" id="3.40.50.300">
    <property type="entry name" value="P-loop containing nucleotide triphosphate hydrolases"/>
    <property type="match status" value="2"/>
</dbReference>
<dbReference type="GO" id="GO:0016887">
    <property type="term" value="F:ATP hydrolysis activity"/>
    <property type="evidence" value="ECO:0007669"/>
    <property type="project" value="InterPro"/>
</dbReference>
<dbReference type="SUPFAM" id="SSF52540">
    <property type="entry name" value="P-loop containing nucleoside triphosphate hydrolases"/>
    <property type="match status" value="2"/>
</dbReference>
<dbReference type="Proteomes" id="UP000584374">
    <property type="component" value="Unassembled WGS sequence"/>
</dbReference>
<feature type="domain" description="ABC transporter" evidence="5">
    <location>
        <begin position="271"/>
        <end position="512"/>
    </location>
</feature>
<protein>
    <submittedName>
        <fullName evidence="6">Ribose transport system ATP-binding protein</fullName>
    </submittedName>
</protein>
<evidence type="ECO:0000256" key="4">
    <source>
        <dbReference type="ARBA" id="ARBA00022840"/>
    </source>
</evidence>
<dbReference type="GO" id="GO:0005524">
    <property type="term" value="F:ATP binding"/>
    <property type="evidence" value="ECO:0007669"/>
    <property type="project" value="UniProtKB-KW"/>
</dbReference>
<evidence type="ECO:0000256" key="2">
    <source>
        <dbReference type="ARBA" id="ARBA00022737"/>
    </source>
</evidence>
<dbReference type="PANTHER" id="PTHR43790:SF9">
    <property type="entry name" value="GALACTOFURANOSE TRANSPORTER ATP-BINDING PROTEIN YTFR"/>
    <property type="match status" value="1"/>
</dbReference>
<dbReference type="InterPro" id="IPR027417">
    <property type="entry name" value="P-loop_NTPase"/>
</dbReference>
<dbReference type="InterPro" id="IPR017871">
    <property type="entry name" value="ABC_transporter-like_CS"/>
</dbReference>
<dbReference type="SMART" id="SM00382">
    <property type="entry name" value="AAA"/>
    <property type="match status" value="2"/>
</dbReference>
<evidence type="ECO:0000313" key="7">
    <source>
        <dbReference type="Proteomes" id="UP000584374"/>
    </source>
</evidence>
<sequence>MTTQFPDDAAAPSPGSLPILEIRRLSKTFPGTTALLHVDLDVEEGEIHALVGQNGSGKSTLIKVLAGYHRPDPGSEIRLGTEPLTHDAIADHDSLRFVHQDLGLFLELSAVDNLALRSEFLTSATGRIQWRRQTARTLELLEGFAVDLDVRAPLSAATPVQRTVVAIAAALSGWDGGAGVLVLDEPTAVLPPAEAAHLLDIVRQVRDRGTSILYVSHRLDEIIEVADRVTVLRGGRVVETRTTRGLDPNSLAAIMAGDEVGTGYRAMLPSAQRNPVVLSGRNLSGRYLDGVFLELHEGEILGVAGLPGSGSAELAPALAGVLREATGEVRLGEGPVTPVSRAARLNLPIVPSDRLQDAVLPGMTVGENLSIGILERLRTGLSLSHRREHDAVANWMDNVRVTAAGGDAPITTLSGGNQQKVMIARCLAREPRVLLLCDPTAGVDPAARQAIHEMVAERARQGLAILVTSADIGDLLAMCTRVLVLCNGKVVRELIGHEITEHGLIRAMEETEQR</sequence>
<dbReference type="CDD" id="cd03215">
    <property type="entry name" value="ABC_Carb_Monos_II"/>
    <property type="match status" value="1"/>
</dbReference>